<dbReference type="RefSeq" id="XP_024736808.1">
    <property type="nucleotide sequence ID" value="XM_024872536.1"/>
</dbReference>
<feature type="transmembrane region" description="Helical" evidence="2">
    <location>
        <begin position="115"/>
        <end position="135"/>
    </location>
</feature>
<dbReference type="InterPro" id="IPR049326">
    <property type="entry name" value="Rhodopsin_dom_fungi"/>
</dbReference>
<dbReference type="InParanoid" id="A0A2J6TA57"/>
<feature type="transmembrane region" description="Helical" evidence="2">
    <location>
        <begin position="147"/>
        <end position="166"/>
    </location>
</feature>
<evidence type="ECO:0000256" key="2">
    <source>
        <dbReference type="SAM" id="Phobius"/>
    </source>
</evidence>
<evidence type="ECO:0000313" key="4">
    <source>
        <dbReference type="EMBL" id="PMD59904.1"/>
    </source>
</evidence>
<name>A0A2J6TA57_9HELO</name>
<dbReference type="OrthoDB" id="3918601at2759"/>
<evidence type="ECO:0000259" key="3">
    <source>
        <dbReference type="Pfam" id="PF20684"/>
    </source>
</evidence>
<keyword evidence="2" id="KW-1133">Transmembrane helix</keyword>
<feature type="transmembrane region" description="Helical" evidence="2">
    <location>
        <begin position="34"/>
        <end position="55"/>
    </location>
</feature>
<feature type="compositionally biased region" description="Pro residues" evidence="1">
    <location>
        <begin position="323"/>
        <end position="336"/>
    </location>
</feature>
<dbReference type="Pfam" id="PF20684">
    <property type="entry name" value="Fung_rhodopsin"/>
    <property type="match status" value="1"/>
</dbReference>
<evidence type="ECO:0000256" key="1">
    <source>
        <dbReference type="SAM" id="MobiDB-lite"/>
    </source>
</evidence>
<dbReference type="STRING" id="1095630.A0A2J6TA57"/>
<keyword evidence="2" id="KW-0812">Transmembrane</keyword>
<dbReference type="GeneID" id="36580616"/>
<dbReference type="AlphaFoldDB" id="A0A2J6TA57"/>
<feature type="region of interest" description="Disordered" evidence="1">
    <location>
        <begin position="322"/>
        <end position="370"/>
    </location>
</feature>
<dbReference type="PANTHER" id="PTHR39614:SF2">
    <property type="entry name" value="INTEGRAL MEMBRANE PROTEIN"/>
    <property type="match status" value="1"/>
</dbReference>
<feature type="transmembrane region" description="Helical" evidence="2">
    <location>
        <begin position="67"/>
        <end position="86"/>
    </location>
</feature>
<feature type="transmembrane region" description="Helical" evidence="2">
    <location>
        <begin position="186"/>
        <end position="210"/>
    </location>
</feature>
<gene>
    <name evidence="4" type="ORF">K444DRAFT_402268</name>
</gene>
<reference evidence="4 5" key="1">
    <citation type="submission" date="2016-04" db="EMBL/GenBank/DDBJ databases">
        <title>A degradative enzymes factory behind the ericoid mycorrhizal symbiosis.</title>
        <authorList>
            <consortium name="DOE Joint Genome Institute"/>
            <person name="Martino E."/>
            <person name="Morin E."/>
            <person name="Grelet G."/>
            <person name="Kuo A."/>
            <person name="Kohler A."/>
            <person name="Daghino S."/>
            <person name="Barry K."/>
            <person name="Choi C."/>
            <person name="Cichocki N."/>
            <person name="Clum A."/>
            <person name="Copeland A."/>
            <person name="Hainaut M."/>
            <person name="Haridas S."/>
            <person name="Labutti K."/>
            <person name="Lindquist E."/>
            <person name="Lipzen A."/>
            <person name="Khouja H.-R."/>
            <person name="Murat C."/>
            <person name="Ohm R."/>
            <person name="Olson A."/>
            <person name="Spatafora J."/>
            <person name="Veneault-Fourrey C."/>
            <person name="Henrissat B."/>
            <person name="Grigoriev I."/>
            <person name="Martin F."/>
            <person name="Perotto S."/>
        </authorList>
    </citation>
    <scope>NUCLEOTIDE SEQUENCE [LARGE SCALE GENOMIC DNA]</scope>
    <source>
        <strain evidence="4 5">E</strain>
    </source>
</reference>
<proteinExistence type="predicted"/>
<keyword evidence="5" id="KW-1185">Reference proteome</keyword>
<evidence type="ECO:0000313" key="5">
    <source>
        <dbReference type="Proteomes" id="UP000235371"/>
    </source>
</evidence>
<protein>
    <recommendedName>
        <fullName evidence="3">Rhodopsin domain-containing protein</fullName>
    </recommendedName>
</protein>
<feature type="domain" description="Rhodopsin" evidence="3">
    <location>
        <begin position="57"/>
        <end position="284"/>
    </location>
</feature>
<organism evidence="4 5">
    <name type="scientific">Hyaloscypha bicolor E</name>
    <dbReference type="NCBI Taxonomy" id="1095630"/>
    <lineage>
        <taxon>Eukaryota</taxon>
        <taxon>Fungi</taxon>
        <taxon>Dikarya</taxon>
        <taxon>Ascomycota</taxon>
        <taxon>Pezizomycotina</taxon>
        <taxon>Leotiomycetes</taxon>
        <taxon>Helotiales</taxon>
        <taxon>Hyaloscyphaceae</taxon>
        <taxon>Hyaloscypha</taxon>
        <taxon>Hyaloscypha bicolor</taxon>
    </lineage>
</organism>
<sequence length="370" mass="40775">MAEIRQSMSALPLPAAPTGNRFALVTSVNNSAPIIIVTILSLAFSFLIFAVRLLFVKWRRLALDDAVLALAHVVGVGQWSSVFVALNNGLGKNLALVTGTEQARMASAVLASRTLFLVSLFLSKLSVLLVIRSLFSWERRRKKLATHLAILVVALWGFAAALTLSVRCSPDYVLGRGEAQCLNHLVRLKAIMVVDILTESAIFVLPLVFLNGLHMATRKKNLVVIAFSSRLPLIIFSILYLRFQSNYIRISSSGTAIVPVILFQEIYLGYSLMSATIPCLKSFVQGFTTGGVGYERDEPWLFSTSSSRDRFKMRSIAKKLPLPTLPPEPLPMPQPAKFPSSRLQDSIDTTEGGRSLRSQGSQQPMIWEAR</sequence>
<dbReference type="Proteomes" id="UP000235371">
    <property type="component" value="Unassembled WGS sequence"/>
</dbReference>
<dbReference type="EMBL" id="KZ613803">
    <property type="protein sequence ID" value="PMD59904.1"/>
    <property type="molecule type" value="Genomic_DNA"/>
</dbReference>
<accession>A0A2J6TA57</accession>
<keyword evidence="2" id="KW-0472">Membrane</keyword>
<dbReference type="PANTHER" id="PTHR39614">
    <property type="entry name" value="INTEGRAL MEMBRANE PROTEIN"/>
    <property type="match status" value="1"/>
</dbReference>
<feature type="transmembrane region" description="Helical" evidence="2">
    <location>
        <begin position="222"/>
        <end position="241"/>
    </location>
</feature>